<evidence type="ECO:0000256" key="7">
    <source>
        <dbReference type="ARBA" id="ARBA00023088"/>
    </source>
</evidence>
<dbReference type="Pfam" id="PF00703">
    <property type="entry name" value="Glyco_hydro_2"/>
    <property type="match status" value="1"/>
</dbReference>
<feature type="domain" description="F5/8 type C" evidence="13">
    <location>
        <begin position="1472"/>
        <end position="1600"/>
    </location>
</feature>
<dbReference type="Gene3D" id="2.20.230.10">
    <property type="entry name" value="Resuscitation-promoting factor rpfb"/>
    <property type="match status" value="1"/>
</dbReference>
<feature type="domain" description="F5/8 type C" evidence="13">
    <location>
        <begin position="3007"/>
        <end position="3126"/>
    </location>
</feature>
<feature type="domain" description="G5" evidence="15">
    <location>
        <begin position="4310"/>
        <end position="4389"/>
    </location>
</feature>
<dbReference type="PROSITE" id="PS50847">
    <property type="entry name" value="GRAM_POS_ANCHORING"/>
    <property type="match status" value="1"/>
</dbReference>
<dbReference type="Pfam" id="PF18565">
    <property type="entry name" value="Glyco_hydro2_C5"/>
    <property type="match status" value="1"/>
</dbReference>
<dbReference type="SUPFAM" id="SSF55545">
    <property type="entry name" value="beta-N-acetylhexosaminidase-like domain"/>
    <property type="match status" value="2"/>
</dbReference>
<dbReference type="PANTHER" id="PTHR42732">
    <property type="entry name" value="BETA-GALACTOSIDASE"/>
    <property type="match status" value="1"/>
</dbReference>
<dbReference type="InterPro" id="IPR006103">
    <property type="entry name" value="Glyco_hydro_2_cat"/>
</dbReference>
<evidence type="ECO:0000256" key="9">
    <source>
        <dbReference type="PIRSR" id="PIRSR625705-1"/>
    </source>
</evidence>
<evidence type="ECO:0000256" key="4">
    <source>
        <dbReference type="ARBA" id="ARBA00022525"/>
    </source>
</evidence>
<dbReference type="InterPro" id="IPR000421">
    <property type="entry name" value="FA58C"/>
</dbReference>
<feature type="domain" description="F5/8 type C" evidence="13">
    <location>
        <begin position="3143"/>
        <end position="3296"/>
    </location>
</feature>
<dbReference type="Pfam" id="PF00728">
    <property type="entry name" value="Glyco_hydro_20"/>
    <property type="match status" value="1"/>
</dbReference>
<evidence type="ECO:0000256" key="12">
    <source>
        <dbReference type="SAM" id="SignalP"/>
    </source>
</evidence>
<comment type="similarity">
    <text evidence="10">Belongs to the glycosyl hydrolase 84 family.</text>
</comment>
<dbReference type="InterPro" id="IPR032311">
    <property type="entry name" value="DUF4982"/>
</dbReference>
<dbReference type="Pfam" id="PF02836">
    <property type="entry name" value="Glyco_hydro_2_C"/>
    <property type="match status" value="1"/>
</dbReference>
<keyword evidence="8 10" id="KW-0326">Glycosidase</keyword>
<dbReference type="Pfam" id="PF07501">
    <property type="entry name" value="G5"/>
    <property type="match status" value="1"/>
</dbReference>
<feature type="compositionally biased region" description="Basic and acidic residues" evidence="11">
    <location>
        <begin position="65"/>
        <end position="77"/>
    </location>
</feature>
<evidence type="ECO:0000256" key="11">
    <source>
        <dbReference type="SAM" id="MobiDB-lite"/>
    </source>
</evidence>
<dbReference type="PRINTS" id="PR00738">
    <property type="entry name" value="GLHYDRLASE20"/>
</dbReference>
<name>A0A4Y9FTZ2_STRAI</name>
<keyword evidence="4" id="KW-0964">Secreted</keyword>
<dbReference type="Pfam" id="PF00746">
    <property type="entry name" value="Gram_pos_anchor"/>
    <property type="match status" value="1"/>
</dbReference>
<proteinExistence type="inferred from homology"/>
<feature type="domain" description="GH84" evidence="16">
    <location>
        <begin position="1830"/>
        <end position="2112"/>
    </location>
</feature>
<dbReference type="InterPro" id="IPR025705">
    <property type="entry name" value="Beta_hexosaminidase_sua/sub"/>
</dbReference>
<keyword evidence="3" id="KW-0134">Cell wall</keyword>
<dbReference type="NCBIfam" id="TIGR01167">
    <property type="entry name" value="LPXTG_anchor"/>
    <property type="match status" value="1"/>
</dbReference>
<reference evidence="17 18" key="1">
    <citation type="submission" date="2019-03" db="EMBL/GenBank/DDBJ databases">
        <title>Diversity of the mouse oral microbiome.</title>
        <authorList>
            <person name="Joseph S."/>
            <person name="Aduse-Opoku J."/>
            <person name="Curtis M."/>
            <person name="Wade W."/>
            <person name="Hashim A."/>
        </authorList>
    </citation>
    <scope>NUCLEOTIDE SEQUENCE [LARGE SCALE GENOMIC DNA]</scope>
    <source>
        <strain evidence="17 18">HT4</strain>
    </source>
</reference>
<evidence type="ECO:0000256" key="10">
    <source>
        <dbReference type="PROSITE-ProRule" id="PRU01353"/>
    </source>
</evidence>
<feature type="domain" description="F5/8 type C" evidence="13">
    <location>
        <begin position="2744"/>
        <end position="2852"/>
    </location>
</feature>
<accession>A0A4Y9FTZ2</accession>
<dbReference type="SUPFAM" id="SSF49785">
    <property type="entry name" value="Galactose-binding domain-like"/>
    <property type="match status" value="8"/>
</dbReference>
<dbReference type="InterPro" id="IPR017853">
    <property type="entry name" value="GH"/>
</dbReference>
<feature type="compositionally biased region" description="Basic and acidic residues" evidence="11">
    <location>
        <begin position="107"/>
        <end position="129"/>
    </location>
</feature>
<dbReference type="Pfam" id="PF02837">
    <property type="entry name" value="Glyco_hydro_2_N"/>
    <property type="match status" value="1"/>
</dbReference>
<feature type="signal peptide" evidence="12">
    <location>
        <begin position="1"/>
        <end position="37"/>
    </location>
</feature>
<dbReference type="InterPro" id="IPR005877">
    <property type="entry name" value="YSIRK_signal_dom"/>
</dbReference>
<dbReference type="CDD" id="cd06564">
    <property type="entry name" value="GH20_DspB_LnbB-like"/>
    <property type="match status" value="1"/>
</dbReference>
<dbReference type="GO" id="GO:0005975">
    <property type="term" value="P:carbohydrate metabolic process"/>
    <property type="evidence" value="ECO:0007669"/>
    <property type="project" value="InterPro"/>
</dbReference>
<dbReference type="InterPro" id="IPR011496">
    <property type="entry name" value="O-GlcNAcase_cat"/>
</dbReference>
<dbReference type="InterPro" id="IPR036156">
    <property type="entry name" value="Beta-gal/glucu_dom_sf"/>
</dbReference>
<dbReference type="SUPFAM" id="SSF49899">
    <property type="entry name" value="Concanavalin A-like lectins/glucanases"/>
    <property type="match status" value="1"/>
</dbReference>
<dbReference type="Pfam" id="PF02838">
    <property type="entry name" value="Glyco_hydro_20b"/>
    <property type="match status" value="2"/>
</dbReference>
<dbReference type="Pfam" id="PF07555">
    <property type="entry name" value="NAGidase"/>
    <property type="match status" value="1"/>
</dbReference>
<dbReference type="EMBL" id="SPQA01000002">
    <property type="protein sequence ID" value="TFU31728.1"/>
    <property type="molecule type" value="Genomic_DNA"/>
</dbReference>
<dbReference type="Gene3D" id="2.60.40.10">
    <property type="entry name" value="Immunoglobulins"/>
    <property type="match status" value="3"/>
</dbReference>
<dbReference type="Gene3D" id="3.30.379.10">
    <property type="entry name" value="Chitobiase/beta-hexosaminidase domain 2-like"/>
    <property type="match status" value="2"/>
</dbReference>
<evidence type="ECO:0000256" key="6">
    <source>
        <dbReference type="ARBA" id="ARBA00022801"/>
    </source>
</evidence>
<feature type="compositionally biased region" description="Basic and acidic residues" evidence="11">
    <location>
        <begin position="89"/>
        <end position="99"/>
    </location>
</feature>
<dbReference type="InterPro" id="IPR011098">
    <property type="entry name" value="G5_dom"/>
</dbReference>
<dbReference type="NCBIfam" id="TIGR01168">
    <property type="entry name" value="YSIRK_signal"/>
    <property type="match status" value="1"/>
</dbReference>
<evidence type="ECO:0000259" key="13">
    <source>
        <dbReference type="PROSITE" id="PS50022"/>
    </source>
</evidence>
<dbReference type="SUPFAM" id="SSF140657">
    <property type="entry name" value="Hyaluronidase post-catalytic domain-like"/>
    <property type="match status" value="1"/>
</dbReference>
<comment type="caution">
    <text evidence="17">The sequence shown here is derived from an EMBL/GenBank/DDBJ whole genome shotgun (WGS) entry which is preliminary data.</text>
</comment>
<evidence type="ECO:0000256" key="5">
    <source>
        <dbReference type="ARBA" id="ARBA00022729"/>
    </source>
</evidence>
<dbReference type="InterPro" id="IPR015882">
    <property type="entry name" value="HEX_bac_N"/>
</dbReference>
<dbReference type="InterPro" id="IPR029018">
    <property type="entry name" value="Hex-like_dom2"/>
</dbReference>
<dbReference type="Pfam" id="PF16355">
    <property type="entry name" value="DUF4982"/>
    <property type="match status" value="1"/>
</dbReference>
<evidence type="ECO:0000313" key="17">
    <source>
        <dbReference type="EMBL" id="TFU31728.1"/>
    </source>
</evidence>
<dbReference type="InterPro" id="IPR013320">
    <property type="entry name" value="ConA-like_dom_sf"/>
</dbReference>
<dbReference type="Gene3D" id="2.60.120.200">
    <property type="match status" value="1"/>
</dbReference>
<feature type="compositionally biased region" description="Polar residues" evidence="11">
    <location>
        <begin position="130"/>
        <end position="167"/>
    </location>
</feature>
<evidence type="ECO:0000256" key="1">
    <source>
        <dbReference type="ARBA" id="ARBA00006285"/>
    </source>
</evidence>
<evidence type="ECO:0000256" key="3">
    <source>
        <dbReference type="ARBA" id="ARBA00022512"/>
    </source>
</evidence>
<dbReference type="Pfam" id="PF13385">
    <property type="entry name" value="Laminin_G_3"/>
    <property type="match status" value="1"/>
</dbReference>
<dbReference type="PROSITE" id="PS50022">
    <property type="entry name" value="FA58C_3"/>
    <property type="match status" value="6"/>
</dbReference>
<feature type="active site" description="Proton donor" evidence="10">
    <location>
        <position position="1951"/>
    </location>
</feature>
<dbReference type="SUPFAM" id="SSF49303">
    <property type="entry name" value="beta-Galactosidase/glucuronidase domain"/>
    <property type="match status" value="1"/>
</dbReference>
<dbReference type="PANTHER" id="PTHR42732:SF1">
    <property type="entry name" value="BETA-MANNOSIDASE"/>
    <property type="match status" value="1"/>
</dbReference>
<dbReference type="InterPro" id="IPR011081">
    <property type="entry name" value="Big_4"/>
</dbReference>
<evidence type="ECO:0000256" key="8">
    <source>
        <dbReference type="ARBA" id="ARBA00023295"/>
    </source>
</evidence>
<sequence>MEKFFLQKKCTYSLRKATVGVCSVLIGLSFLSSPASAQEIAEAENVEAGQSLTETKIEAPVTDEETSHPVEEIRETTGETSTTVAENPESSKEELESKDSAPSVETKQVEKEQEIAKPEERLVIEKQDSAESLSQEVSKTEANQSLPSGQPVDSTPATSQPASSIATGTPAEEQPALRKLRSVEETPSEAASIKSPEVWQKVNYYNEKDKKVQFDNDWKFSLGDRTGASTPTYDDSSWKLINLPHDFSLTQDYTRAGEAESGYKPGGIGWYRKVFAIGEEAAKGRVSLDFDGAYMETEVFINGQSLGVHPNGYTAFSFDLTDYIKPHQENVLAVKVVNNLPSSRWYSGSGIYRSVHLNFEPTIHLAQYGVVMKTPDLATTYASDTGSQIVVETKVLNQGNESGEVAVQTSLFRRNSDGSVGEKVAESSKSVLRTVETNQEATISSQFSLVRPDLWSLENPNLYILRTDIYKNDEKIQSRDQEVGFRFISFDNNTGFKLNGQAVKLKGVSMHHDQGSLGSAAYYDAIERQFDILKDMGVNAVRVTHNPAARVVKDIANRKGMLLIDEAFDTWHYAKNGNTNDYARWFNVRIGDSVKGLANANSNQTWAEYHLKQMVKSGINDPSIIMWSTGNEVMEGFSGNVSNYPQVIRQLINWIAEVDDSRPATLGDNKLKDKWREAIGMAEALSQHTGQKGIVGYNYADGRKYDQGHQEHPDWIIYGSETASAVNSRGVYNVKGNTRRPDKQLTSYDQSAVGWGHVASQAWYDVITRDFVAGEFVWTGFDYLGEPTPWNGVGSGSVGTWPAPKSSYFGIVDTAGFPKDSYYFYRSQWNERDTTLHLVPGTWEESALAKDGQNQVEVVVYSNAAKVKLIHVDENGQETDLGSKAFTKQQTEAGYRYQLYTGADKKANEHQNLYLTWNVPYRSGKLKAVAYDENDQEIGNTVGVKEVTGFGPAHHLVAKTVKKPSKVTDKSLEYIEIDVLDQEGRPVITANQPISITVDGPARLVAMDNGNAVDHQSYQDNNRKAYAGKVLAIVQMTGESGEVRVSASAEGLEVAHVNFSVQGSKEKDSTALDSYLASKTIYLKKGGSLQLPQVVRVRYQDGSEGEKALTFDQEEIATAQATGESFVAKGTMAETGLPVDILVSVIDQVAAIKNISLATERGQVPTLPDVAQAYLADGSLLSSQFPVEWELPANEAYNTTGLLQVNGRVNVLGDILPIVASIRVADKTITIGENVAPVAVRINQDIPANQQSDTLSAINNRDLTVSSNDAGGPNPTIWSNYEAAQTGDRDASISFTYDTAQNITRVVAYYHRDSWSLRLPKSVQFSWSRGNGEEASRIEATEASRESVNGLTKIVYNLANPVPAVVFTMTVENSDEDLGNRKPSVGLAEVELLTAVESFERHSDASLTEIRIDDRVLTEDYISPEMTVLTGERITAFNRNSNVAITVLPAENNMVKIFTESEDKSRQGVYTLRLVPESPSDDYVPLAETTVTAGSTQPGEDNRVENTLDAESDTIWHSAWAGTDLANLWLSLDAGKVRKLNGLAYVARSDGSPNGKIIDYKIYASTDQQNWQLVKTGQFNEGDQWQEAAFEPIEARYIKLQAVHTLGDGDRDNRFMSAAEIRVRELKEEVAQPEPEQPQPEQPQPQPDAGGTDGTVELADSYIAPNPPSAEAVEQALRDPNYLTKEYTIYPKPRTKTYGDGLVRLDQGVNLVIGSGVDIYTRNRIKEVLQTNQISYTTSATPQENVTNIFLGIHGQDTEAARHQASEGIASDLYNKIDAYSLVIRNGAISVVGKDTDAVFYGLTSLKHILKDSPQPVLRELKIEDFADIKNRGFIEGYYGNPWSNQDRAELMKFGGDLKLTQYFFAPKDDPYHNSRWRDLYPEEKLAEIKELARVGNQSKTRYVWTIHPFMHNRMRFDNDTVYQEDLAVIKAKFGQLLDAGVREFGILADDAPNPAGGFDSYNRLMRDLTDWLGEKQSQYSGLRKEMIFVPHEYWGNGRESELKSLNQNLPATSSLTLTGGRIWGEVSSNFLQGYRANITADGASYRPIQLWINWPTTDNSKQHLILGGGEKFLHPNVDPSLLAGIMLNPMQQSEPSKIALFSVAQYTWDVWESEEEARRINDQAFNFVETGTFRESEGSRAFRELGKHMINQNMDSRVVKLEESLELAPKLTAFLNKLEGKQDVSAEREELLREFKKLKDAALYYKANGHERMKEQIVYWLDNTVDQMDALEKLLEATKHIGSEQTAPLWENYKAGLDLYKQSQTHEFWYVNSYQKAELGVQHIRPFILTLLQNLSQEVETALDPSQLQTRFITNREVDSRDVDRILDGDLSTHILSSTPNTLATGDYVGLEFNRPVPIHTLGFAMGTAANLRDTFSQAELQYLNEQDEWVVLRDHNYRGNEDTLQLENLSIKAKAVRLIATASKSNTWLGVREIAINRPLEAARPDGQVTGTITTSNNLIYKYGTNQDKALDGNPATEAMYASSDGSDTTPSDSWIQLNLDRVRPVSQVTIIQGSSDKIANGVVEYSEDGVNWQSLATVAGEQNIILPTNIRAKAIRIKNQSPLNRWWRIAEFKVESQEGVSDYTDTSVDSLQSTKTLVVDDVYRMGLEEAASLNSGDYIGLRLDRIHELADLQVEGQTDLTLLYSPNGVEWYPASERSNQPLARYIRLVNQTDTAKTIGATSLTVTTKEIESPSLDYTSLAINPHYGDNDVRTLNNLGDLFDGKFDRHVQFADAPRENDMIILSLGQERAVKKVRAYIQDGTVDYLRDGKIQVSADGQNWVDLVTIGDGVSNAVGDDSLTDGWVHDSENPGNRYIEGSLDTPVNALYLRILATADYPHRFLSFTELVLNDGEFVKQVNDPTVVTTGKEARNSLATNLVDGKVLTSYRTKEDRGELLYRLSENTHHNHITLVSNAGADKPVRVQARVTTAVEAHAQNVSSQWIDLGSVDSSFATLILPASAKNLLDIKLSWESPGLETYELKTYHQPLEEEEPPTVDPAAYHRHKVNQAIGATATANDTETDYWGADKAIDGIINPEAAKRDQSRWATNPGSQEKILTIRLSEERDIEKIKITWERENIKGFRLESSLDGQDYRPVYSKTDDSYVRKESVIQLDQPTRAREIRLIVDNYDGGDINWASVSLYELELIGSEDLENLAYKKTASASASEDPALSPDKAFDGKLDTRWASSVGHDQKVLSVDLGEVRDVASVVLEWERKNASHYAIEVSQNGQDWTRVKTLTAKPEDFTDIINLDQSQQARYVRLLVDQFDDTAEVRDGRSVTWATVSLYELNVFGKKIVKDEPQAEEENQQSLEEIARQLQIPAISGDMGRWTLPQVPDGVTIEFIGADFEQIIDHDLTVYQPLVDTTVSVNYRLKRGSEVYETPAHEVLVSGKYQVEATDNAPLRILPGLAEWKGLEGHFMATPNSRIVVHPKDKEALKTAVESFQEDYRAITGRDITIVYAETANAGDFYFELNQKDAGLKTEGYRMTIGDAIQVEASHKTGAFWSTQTLLQSLKQDKDKIAKGLVRDYPKYSVRGFVLDVGRKPVELSTLKAIIKTMSWYKMNDFQIHLNDNYIWVEEFQNTEDPYGAYSAFRLESSIKEGGNGGLNKADLTAKDHFYTKKEFKDLIAFAKERGIQIVPEIDAPAHSLALTKVRPDLVMRDKAVRRWVDHLEVSDPASLEFVKEIWNDYIDGQDATFAGTDVIHLGVDEFEGNNEAFRAFTDALLKYAISKGKTPRFWGSLSAKPGTTPVHVEGAQMNVWNSYWAKPKDMYQDGYTLINTLDEQLYIVPKAGYYADFLNGEYLYNNWEANRYGNLILPAGSPQVAGAAFAIWNDMIGRKANGIVDYDLYKRFEAVLPALTAKMWGNRDSGDYRRVKESLEAIGGPVGENPYHKVATKTDTVLKYKFNLHSLDDVSGNDYDGLRKVGADYEAGREQTGLRLNGGESYVETPIAHVGPNNSFSAWVKLAADAEGEQILLESDYAAVKLVQKETGRVGYSIENYDHSFNYTLPRDQWVHLTIKGYEGQTQLYINNELVDTLSSSQTGGKSATLTLPTRYIGSRTKAMKGWIDEVTIGQEQPSADGALATNGWTFSTDNENEDGRIANAFDGDHSSIWHTKWQPAKQELPATIQIDMQEPHAIDYLTYIPRQVGQNGWIRRYKIYSKLTESEDFRLIKEGELPEDATSKKLDFDAHQARYLKIEVLEGHAGFGSAAEFIVGKTDRKGDLARLISEAKAHELLADSYLASTIAHLVKVLQRAEAVQADTAASAETVEQSRQALERAIRNLFAKVDMQSGRPLVEDISYDLPELPIQREERSETQPIPFETLIRVNPELEKGVSRIVQLGQGGVRTIVTEYLTVGDRKISKVLSDLVTKEAVDQIVEVGTKVTVQKPETKIVKTPKVEKQPVLLTDKPALEPKVENPSLLSAAKSADKGDRSAKTLPQTNSQASTLLTSLGLAGLLAGLGLAKGRRKKKE</sequence>
<protein>
    <submittedName>
        <fullName evidence="17">DUF4982 domain-containing protein</fullName>
    </submittedName>
</protein>
<dbReference type="Pfam" id="PF04650">
    <property type="entry name" value="YSIRK_signal"/>
    <property type="match status" value="1"/>
</dbReference>
<evidence type="ECO:0000256" key="2">
    <source>
        <dbReference type="ARBA" id="ARBA00007401"/>
    </source>
</evidence>
<organism evidence="17 18">
    <name type="scientific">Streptococcus acidominimus</name>
    <dbReference type="NCBI Taxonomy" id="1326"/>
    <lineage>
        <taxon>Bacteria</taxon>
        <taxon>Bacillati</taxon>
        <taxon>Bacillota</taxon>
        <taxon>Bacilli</taxon>
        <taxon>Lactobacillales</taxon>
        <taxon>Streptococcaceae</taxon>
        <taxon>Streptococcus</taxon>
    </lineage>
</organism>
<dbReference type="InterPro" id="IPR008979">
    <property type="entry name" value="Galactose-bd-like_sf"/>
</dbReference>
<keyword evidence="7" id="KW-0572">Peptidoglycan-anchor</keyword>
<feature type="domain" description="F5/8 type C" evidence="13">
    <location>
        <begin position="4071"/>
        <end position="4221"/>
    </location>
</feature>
<gene>
    <name evidence="17" type="ORF">E4U01_00850</name>
</gene>
<evidence type="ECO:0000259" key="15">
    <source>
        <dbReference type="PROSITE" id="PS51109"/>
    </source>
</evidence>
<dbReference type="PROSITE" id="PS52009">
    <property type="entry name" value="GH84"/>
    <property type="match status" value="1"/>
</dbReference>
<dbReference type="Pfam" id="PF00754">
    <property type="entry name" value="F5_F8_type_C"/>
    <property type="match status" value="5"/>
</dbReference>
<dbReference type="InterPro" id="IPR015883">
    <property type="entry name" value="Glyco_hydro_20_cat"/>
</dbReference>
<keyword evidence="5 12" id="KW-0732">Signal</keyword>
<evidence type="ECO:0000313" key="18">
    <source>
        <dbReference type="Proteomes" id="UP000297747"/>
    </source>
</evidence>
<dbReference type="GO" id="GO:0004563">
    <property type="term" value="F:beta-N-acetylhexosaminidase activity"/>
    <property type="evidence" value="ECO:0007669"/>
    <property type="project" value="InterPro"/>
</dbReference>
<feature type="chain" id="PRO_5021302830" evidence="12">
    <location>
        <begin position="38"/>
        <end position="4477"/>
    </location>
</feature>
<dbReference type="Gene3D" id="2.60.120.260">
    <property type="entry name" value="Galactose-binding domain-like"/>
    <property type="match status" value="8"/>
</dbReference>
<dbReference type="SUPFAM" id="SSF51445">
    <property type="entry name" value="(Trans)glycosidases"/>
    <property type="match status" value="3"/>
</dbReference>
<feature type="domain" description="F5/8 type C" evidence="13">
    <location>
        <begin position="2425"/>
        <end position="2582"/>
    </location>
</feature>
<dbReference type="InterPro" id="IPR006102">
    <property type="entry name" value="Ig-like_GH2"/>
</dbReference>
<feature type="region of interest" description="Disordered" evidence="11">
    <location>
        <begin position="1627"/>
        <end position="1668"/>
    </location>
</feature>
<dbReference type="InterPro" id="IPR006104">
    <property type="entry name" value="Glyco_hydro_2_N"/>
</dbReference>
<dbReference type="InterPro" id="IPR040605">
    <property type="entry name" value="Glyco_hydro2_dom5"/>
</dbReference>
<feature type="region of interest" description="Disordered" evidence="11">
    <location>
        <begin position="42"/>
        <end position="193"/>
    </location>
</feature>
<dbReference type="Proteomes" id="UP000297747">
    <property type="component" value="Unassembled WGS sequence"/>
</dbReference>
<keyword evidence="6 10" id="KW-0378">Hydrolase</keyword>
<dbReference type="RefSeq" id="WP_135052034.1">
    <property type="nucleotide sequence ID" value="NZ_CAKOCW010000002.1"/>
</dbReference>
<dbReference type="InterPro" id="IPR013783">
    <property type="entry name" value="Ig-like_fold"/>
</dbReference>
<dbReference type="Gene3D" id="1.20.58.460">
    <property type="entry name" value="Hyaluronidase post-catalytic domain-like"/>
    <property type="match status" value="1"/>
</dbReference>
<feature type="active site" description="Proton donor" evidence="9">
    <location>
        <position position="3712"/>
    </location>
</feature>
<dbReference type="PROSITE" id="PS51109">
    <property type="entry name" value="G5"/>
    <property type="match status" value="1"/>
</dbReference>
<evidence type="ECO:0000259" key="16">
    <source>
        <dbReference type="PROSITE" id="PS52009"/>
    </source>
</evidence>
<dbReference type="SMART" id="SM01208">
    <property type="entry name" value="G5"/>
    <property type="match status" value="1"/>
</dbReference>
<dbReference type="Gene3D" id="3.20.20.80">
    <property type="entry name" value="Glycosidases"/>
    <property type="match status" value="3"/>
</dbReference>
<comment type="similarity">
    <text evidence="1">Belongs to the glycosyl hydrolase 20 family.</text>
</comment>
<comment type="similarity">
    <text evidence="2">Belongs to the glycosyl hydrolase 2 family.</text>
</comment>
<dbReference type="Pfam" id="PF07532">
    <property type="entry name" value="Big_4"/>
    <property type="match status" value="1"/>
</dbReference>
<feature type="domain" description="Gram-positive cocci surface proteins LPxTG" evidence="14">
    <location>
        <begin position="4443"/>
        <end position="4477"/>
    </location>
</feature>
<dbReference type="InterPro" id="IPR019931">
    <property type="entry name" value="LPXTG_anchor"/>
</dbReference>
<evidence type="ECO:0000259" key="14">
    <source>
        <dbReference type="PROSITE" id="PS50847"/>
    </source>
</evidence>
<feature type="compositionally biased region" description="Pro residues" evidence="11">
    <location>
        <begin position="1635"/>
        <end position="1646"/>
    </location>
</feature>
<dbReference type="InterPro" id="IPR051913">
    <property type="entry name" value="GH2_Domain-Containing"/>
</dbReference>